<dbReference type="Pfam" id="PF07386">
    <property type="entry name" value="DUF1499"/>
    <property type="match status" value="1"/>
</dbReference>
<evidence type="ECO:0008006" key="4">
    <source>
        <dbReference type="Google" id="ProtNLM"/>
    </source>
</evidence>
<dbReference type="InterPro" id="IPR010865">
    <property type="entry name" value="DUF1499"/>
</dbReference>
<evidence type="ECO:0000313" key="3">
    <source>
        <dbReference type="Proteomes" id="UP000285310"/>
    </source>
</evidence>
<evidence type="ECO:0000256" key="1">
    <source>
        <dbReference type="SAM" id="SignalP"/>
    </source>
</evidence>
<evidence type="ECO:0000313" key="2">
    <source>
        <dbReference type="EMBL" id="ROO24819.1"/>
    </source>
</evidence>
<dbReference type="EMBL" id="AYKG01000056">
    <property type="protein sequence ID" value="ROO24819.1"/>
    <property type="molecule type" value="Genomic_DNA"/>
</dbReference>
<reference evidence="2 3" key="1">
    <citation type="submission" date="2013-10" db="EMBL/GenBank/DDBJ databases">
        <title>Salinisphaera japonica YTM-1 Genome Sequencing.</title>
        <authorList>
            <person name="Lai Q."/>
            <person name="Li C."/>
            <person name="Shao Z."/>
        </authorList>
    </citation>
    <scope>NUCLEOTIDE SEQUENCE [LARGE SCALE GENOMIC DNA]</scope>
    <source>
        <strain evidence="2 3">YTM-1</strain>
    </source>
</reference>
<dbReference type="OrthoDB" id="9793534at2"/>
<feature type="signal peptide" evidence="1">
    <location>
        <begin position="1"/>
        <end position="24"/>
    </location>
</feature>
<gene>
    <name evidence="2" type="ORF">SAJA_13505</name>
</gene>
<feature type="chain" id="PRO_5019253952" description="DUF1499 domain-containing protein" evidence="1">
    <location>
        <begin position="25"/>
        <end position="154"/>
    </location>
</feature>
<organism evidence="2 3">
    <name type="scientific">Salinisphaera japonica YTM-1</name>
    <dbReference type="NCBI Taxonomy" id="1209778"/>
    <lineage>
        <taxon>Bacteria</taxon>
        <taxon>Pseudomonadati</taxon>
        <taxon>Pseudomonadota</taxon>
        <taxon>Gammaproteobacteria</taxon>
        <taxon>Salinisphaerales</taxon>
        <taxon>Salinisphaeraceae</taxon>
        <taxon>Salinisphaera</taxon>
    </lineage>
</organism>
<protein>
    <recommendedName>
        <fullName evidence="4">DUF1499 domain-containing protein</fullName>
    </recommendedName>
</protein>
<dbReference type="PANTHER" id="PTHR34801:SF6">
    <property type="entry name" value="SLL1620 PROTEIN"/>
    <property type="match status" value="1"/>
</dbReference>
<dbReference type="InParanoid" id="A0A423PGN6"/>
<keyword evidence="1" id="KW-0732">Signal</keyword>
<proteinExistence type="predicted"/>
<keyword evidence="3" id="KW-1185">Reference proteome</keyword>
<dbReference type="Proteomes" id="UP000285310">
    <property type="component" value="Unassembled WGS sequence"/>
</dbReference>
<sequence>MRTRAMLCLSLIVPSLWLAGCASAPPPETTMTDDNTFTPCDGAPHCVSSQAAPDDSHYIEPFAYATDARTARYQLIGLIREQPRTAIKTDEDRYIYATFSTRLGFTDDVYFLFRNSEQKIDVKSTSRVGYYDMGVNRRRVERLRALFDERLSGR</sequence>
<comment type="caution">
    <text evidence="2">The sequence shown here is derived from an EMBL/GenBank/DDBJ whole genome shotgun (WGS) entry which is preliminary data.</text>
</comment>
<dbReference type="AlphaFoldDB" id="A0A423PGN6"/>
<dbReference type="PANTHER" id="PTHR34801">
    <property type="entry name" value="EXPRESSED PROTEIN"/>
    <property type="match status" value="1"/>
</dbReference>
<name>A0A423PGN6_9GAMM</name>
<dbReference type="PROSITE" id="PS51257">
    <property type="entry name" value="PROKAR_LIPOPROTEIN"/>
    <property type="match status" value="1"/>
</dbReference>
<accession>A0A423PGN6</accession>
<dbReference type="PIRSF" id="PIRSF026426">
    <property type="entry name" value="DUF1499"/>
    <property type="match status" value="1"/>
</dbReference>